<dbReference type="InterPro" id="IPR029052">
    <property type="entry name" value="Metallo-depent_PP-like"/>
</dbReference>
<dbReference type="OrthoDB" id="630188at2759"/>
<name>A0A371CTI7_9APHY</name>
<dbReference type="GO" id="GO:0016787">
    <property type="term" value="F:hydrolase activity"/>
    <property type="evidence" value="ECO:0007669"/>
    <property type="project" value="InterPro"/>
</dbReference>
<feature type="domain" description="Calcineurin-like phosphoesterase" evidence="1">
    <location>
        <begin position="62"/>
        <end position="235"/>
    </location>
</feature>
<dbReference type="Gene3D" id="3.60.21.10">
    <property type="match status" value="1"/>
</dbReference>
<dbReference type="InterPro" id="IPR051693">
    <property type="entry name" value="UPF0046_metallophosphoest"/>
</dbReference>
<protein>
    <submittedName>
        <fullName evidence="2">Metallo-dependent phosphatase</fullName>
    </submittedName>
</protein>
<reference evidence="2 3" key="1">
    <citation type="journal article" date="2018" name="Biotechnol. Biofuels">
        <title>Integrative visual omics of the white-rot fungus Polyporus brumalis exposes the biotechnological potential of its oxidative enzymes for delignifying raw plant biomass.</title>
        <authorList>
            <person name="Miyauchi S."/>
            <person name="Rancon A."/>
            <person name="Drula E."/>
            <person name="Hage H."/>
            <person name="Chaduli D."/>
            <person name="Favel A."/>
            <person name="Grisel S."/>
            <person name="Henrissat B."/>
            <person name="Herpoel-Gimbert I."/>
            <person name="Ruiz-Duenas F.J."/>
            <person name="Chevret D."/>
            <person name="Hainaut M."/>
            <person name="Lin J."/>
            <person name="Wang M."/>
            <person name="Pangilinan J."/>
            <person name="Lipzen A."/>
            <person name="Lesage-Meessen L."/>
            <person name="Navarro D."/>
            <person name="Riley R."/>
            <person name="Grigoriev I.V."/>
            <person name="Zhou S."/>
            <person name="Raouche S."/>
            <person name="Rosso M.N."/>
        </authorList>
    </citation>
    <scope>NUCLEOTIDE SEQUENCE [LARGE SCALE GENOMIC DNA]</scope>
    <source>
        <strain evidence="2 3">BRFM 1820</strain>
    </source>
</reference>
<dbReference type="Pfam" id="PF00149">
    <property type="entry name" value="Metallophos"/>
    <property type="match status" value="1"/>
</dbReference>
<accession>A0A371CTI7</accession>
<dbReference type="Proteomes" id="UP000256964">
    <property type="component" value="Unassembled WGS sequence"/>
</dbReference>
<dbReference type="PANTHER" id="PTHR12905:SF18">
    <property type="entry name" value="ESTER HYDROLASE, PUTATIVE (AFU_ORTHOLOGUE AFUA_4G03130)-RELATED"/>
    <property type="match status" value="1"/>
</dbReference>
<organism evidence="2 3">
    <name type="scientific">Lentinus brumalis</name>
    <dbReference type="NCBI Taxonomy" id="2498619"/>
    <lineage>
        <taxon>Eukaryota</taxon>
        <taxon>Fungi</taxon>
        <taxon>Dikarya</taxon>
        <taxon>Basidiomycota</taxon>
        <taxon>Agaricomycotina</taxon>
        <taxon>Agaricomycetes</taxon>
        <taxon>Polyporales</taxon>
        <taxon>Polyporaceae</taxon>
        <taxon>Lentinus</taxon>
    </lineage>
</organism>
<proteinExistence type="predicted"/>
<dbReference type="PANTHER" id="PTHR12905">
    <property type="entry name" value="METALLOPHOSPHOESTERASE"/>
    <property type="match status" value="1"/>
</dbReference>
<evidence type="ECO:0000259" key="1">
    <source>
        <dbReference type="Pfam" id="PF00149"/>
    </source>
</evidence>
<dbReference type="AlphaFoldDB" id="A0A371CTI7"/>
<dbReference type="EMBL" id="KZ857462">
    <property type="protein sequence ID" value="RDX43624.1"/>
    <property type="molecule type" value="Genomic_DNA"/>
</dbReference>
<evidence type="ECO:0000313" key="3">
    <source>
        <dbReference type="Proteomes" id="UP000256964"/>
    </source>
</evidence>
<keyword evidence="3" id="KW-1185">Reference proteome</keyword>
<gene>
    <name evidence="2" type="ORF">OH76DRAFT_1458373</name>
</gene>
<dbReference type="SUPFAM" id="SSF56300">
    <property type="entry name" value="Metallo-dependent phosphatases"/>
    <property type="match status" value="1"/>
</dbReference>
<dbReference type="CDD" id="cd07379">
    <property type="entry name" value="MPP_239FB"/>
    <property type="match status" value="1"/>
</dbReference>
<evidence type="ECO:0000313" key="2">
    <source>
        <dbReference type="EMBL" id="RDX43624.1"/>
    </source>
</evidence>
<sequence>MRIRPGSSRTTPTAHWRTLWEELLYSPILLLARIAHDACTPRPLALIKQDDPQTEPSPERARIVCISDTHSRQAQLPSLPPGDVLIHAGDLTNSGTRRELNAAFAWLHAAPHPHKIVIAGNHDFGLARRGIRDALLAEYPSITYLKDTLTTIEVRGRLLSVYGSPYTPWHEGGEFSYNQSRAPRVWKIPPLIDILVTHGPPKYHLDSRGGKGCEYLLRAVEETRPLLHVFGHLHSGRGVKCVAWDEGQHKYEAVSFGKGRNALGALWLVAAALGTMVRGRPKFSPGGHTMFVNASSQGWFKDPAWRGATVVDIPLSHRS</sequence>
<dbReference type="InterPro" id="IPR004843">
    <property type="entry name" value="Calcineurin-like_PHP"/>
</dbReference>